<reference evidence="3" key="1">
    <citation type="submission" date="2020-03" db="EMBL/GenBank/DDBJ databases">
        <title>The deep terrestrial virosphere.</title>
        <authorList>
            <person name="Holmfeldt K."/>
            <person name="Nilsson E."/>
            <person name="Simone D."/>
            <person name="Lopez-Fernandez M."/>
            <person name="Wu X."/>
            <person name="de Brujin I."/>
            <person name="Lundin D."/>
            <person name="Andersson A."/>
            <person name="Bertilsson S."/>
            <person name="Dopson M."/>
        </authorList>
    </citation>
    <scope>NUCLEOTIDE SEQUENCE</scope>
    <source>
        <strain evidence="3">TM448A00373</strain>
        <strain evidence="4">TM448B00195</strain>
    </source>
</reference>
<sequence>MSEEHKRKISIALGGNGKSNRTNKRYYHNNNKKYKQWRSDVFTRDNWTCQTCGIRSKSSEIVYLEAHHIKCWAKYLKLRYIVGNGITLCKECHNLTKNYKYRNN</sequence>
<dbReference type="InterPro" id="IPR002711">
    <property type="entry name" value="HNH"/>
</dbReference>
<dbReference type="SMART" id="SM00507">
    <property type="entry name" value="HNHc"/>
    <property type="match status" value="1"/>
</dbReference>
<dbReference type="Gene3D" id="1.10.30.50">
    <property type="match status" value="1"/>
</dbReference>
<feature type="region of interest" description="Disordered" evidence="1">
    <location>
        <begin position="1"/>
        <end position="25"/>
    </location>
</feature>
<organism evidence="3">
    <name type="scientific">viral metagenome</name>
    <dbReference type="NCBI Taxonomy" id="1070528"/>
    <lineage>
        <taxon>unclassified sequences</taxon>
        <taxon>metagenomes</taxon>
        <taxon>organismal metagenomes</taxon>
    </lineage>
</organism>
<dbReference type="AlphaFoldDB" id="A0A6H1ZFK3"/>
<evidence type="ECO:0000256" key="1">
    <source>
        <dbReference type="SAM" id="MobiDB-lite"/>
    </source>
</evidence>
<keyword evidence="3" id="KW-0378">Hydrolase</keyword>
<feature type="domain" description="HNH nuclease" evidence="2">
    <location>
        <begin position="36"/>
        <end position="94"/>
    </location>
</feature>
<evidence type="ECO:0000259" key="2">
    <source>
        <dbReference type="SMART" id="SM00507"/>
    </source>
</evidence>
<dbReference type="Pfam" id="PF01844">
    <property type="entry name" value="HNH"/>
    <property type="match status" value="1"/>
</dbReference>
<keyword evidence="3" id="KW-0255">Endonuclease</keyword>
<dbReference type="EMBL" id="MT144007">
    <property type="protein sequence ID" value="QJA46334.1"/>
    <property type="molecule type" value="Genomic_DNA"/>
</dbReference>
<proteinExistence type="predicted"/>
<dbReference type="EMBL" id="MT144597">
    <property type="protein sequence ID" value="QJH94186.1"/>
    <property type="molecule type" value="Genomic_DNA"/>
</dbReference>
<dbReference type="GO" id="GO:0008270">
    <property type="term" value="F:zinc ion binding"/>
    <property type="evidence" value="ECO:0007669"/>
    <property type="project" value="InterPro"/>
</dbReference>
<protein>
    <submittedName>
        <fullName evidence="3">Putative homing endonuclease</fullName>
    </submittedName>
</protein>
<accession>A0A6H1ZFK3</accession>
<name>A0A6H1ZFK3_9ZZZZ</name>
<gene>
    <name evidence="3" type="ORF">TM448A00373_0041</name>
    <name evidence="4" type="ORF">TM448B00195_0026</name>
</gene>
<evidence type="ECO:0000313" key="3">
    <source>
        <dbReference type="EMBL" id="QJA46334.1"/>
    </source>
</evidence>
<dbReference type="InterPro" id="IPR003615">
    <property type="entry name" value="HNH_nuc"/>
</dbReference>
<keyword evidence="3" id="KW-0540">Nuclease</keyword>
<dbReference type="GO" id="GO:0003676">
    <property type="term" value="F:nucleic acid binding"/>
    <property type="evidence" value="ECO:0007669"/>
    <property type="project" value="InterPro"/>
</dbReference>
<dbReference type="GO" id="GO:0004519">
    <property type="term" value="F:endonuclease activity"/>
    <property type="evidence" value="ECO:0007669"/>
    <property type="project" value="UniProtKB-KW"/>
</dbReference>
<evidence type="ECO:0000313" key="4">
    <source>
        <dbReference type="EMBL" id="QJH94186.1"/>
    </source>
</evidence>